<reference evidence="4 5" key="1">
    <citation type="submission" date="2018-06" db="EMBL/GenBank/DDBJ databases">
        <authorList>
            <consortium name="Pathogen Informatics"/>
            <person name="Doyle S."/>
        </authorList>
    </citation>
    <scope>NUCLEOTIDE SEQUENCE [LARGE SCALE GENOMIC DNA]</scope>
    <source>
        <strain evidence="4 5">NCTC12112</strain>
    </source>
</reference>
<evidence type="ECO:0000259" key="3">
    <source>
        <dbReference type="Pfam" id="PF02709"/>
    </source>
</evidence>
<keyword evidence="4" id="KW-0328">Glycosyltransferase</keyword>
<dbReference type="AlphaFoldDB" id="A0AAX2JCS6"/>
<feature type="domain" description="Galactosyltransferase C-terminal" evidence="3">
    <location>
        <begin position="168"/>
        <end position="236"/>
    </location>
</feature>
<accession>A0AAX2JCS6</accession>
<dbReference type="Pfam" id="PF02709">
    <property type="entry name" value="Glyco_transf_7C"/>
    <property type="match status" value="1"/>
</dbReference>
<dbReference type="GO" id="GO:0050501">
    <property type="term" value="F:hyaluronan synthase activity"/>
    <property type="evidence" value="ECO:0007669"/>
    <property type="project" value="UniProtKB-EC"/>
</dbReference>
<evidence type="ECO:0000313" key="5">
    <source>
        <dbReference type="Proteomes" id="UP000249008"/>
    </source>
</evidence>
<feature type="domain" description="Glycosyltransferase 2-like" evidence="2">
    <location>
        <begin position="4"/>
        <end position="133"/>
    </location>
</feature>
<dbReference type="InterPro" id="IPR029044">
    <property type="entry name" value="Nucleotide-diphossugar_trans"/>
</dbReference>
<name>A0AAX2JCS6_9FUSO</name>
<dbReference type="EC" id="2.4.1.212" evidence="4"/>
<evidence type="ECO:0000313" key="4">
    <source>
        <dbReference type="EMBL" id="SQJ09861.1"/>
    </source>
</evidence>
<dbReference type="KEGG" id="ful:C4N20_02610"/>
<organism evidence="4 5">
    <name type="scientific">Fusobacterium ulcerans</name>
    <dbReference type="NCBI Taxonomy" id="861"/>
    <lineage>
        <taxon>Bacteria</taxon>
        <taxon>Fusobacteriati</taxon>
        <taxon>Fusobacteriota</taxon>
        <taxon>Fusobacteriia</taxon>
        <taxon>Fusobacteriales</taxon>
        <taxon>Fusobacteriaceae</taxon>
        <taxon>Fusobacterium</taxon>
    </lineage>
</organism>
<dbReference type="Gene3D" id="3.90.550.10">
    <property type="entry name" value="Spore Coat Polysaccharide Biosynthesis Protein SpsA, Chain A"/>
    <property type="match status" value="1"/>
</dbReference>
<gene>
    <name evidence="4" type="primary">hyaD_4</name>
    <name evidence="4" type="ORF">NCTC12112_02404</name>
</gene>
<sequence length="284" mass="33636">MKISLIITVYNRFEYVENILKCLIKQSVQPYEVIFTDDGSKEDLKEILKKYKDKCEFKIKYIYQEDLGFRKSKACNNAVIESKGDYLIFLDQDAIFPNNLIETFIQNKKENKFSILRVIWSENDERIDIQKTLVKNKWRYEEVISKVSFSHFKVLKKYLWRDKYNNFRYKIGLRDRGTGLMGIGFALFKKDYIEINGYDEDYKGWGGEDADLGLRLYALGLKSVTFSTKIPSIHMCHPLDPTKTGNQNKKIYSEKKEKIIKGNYKCTYGIENRKDLDGYYFEEI</sequence>
<evidence type="ECO:0000259" key="2">
    <source>
        <dbReference type="Pfam" id="PF00535"/>
    </source>
</evidence>
<dbReference type="EMBL" id="LS483487">
    <property type="protein sequence ID" value="SQJ09861.1"/>
    <property type="molecule type" value="Genomic_DNA"/>
</dbReference>
<keyword evidence="1 4" id="KW-0808">Transferase</keyword>
<proteinExistence type="predicted"/>
<dbReference type="Proteomes" id="UP000249008">
    <property type="component" value="Chromosome 1"/>
</dbReference>
<dbReference type="GeneID" id="78453685"/>
<dbReference type="SUPFAM" id="SSF53448">
    <property type="entry name" value="Nucleotide-diphospho-sugar transferases"/>
    <property type="match status" value="1"/>
</dbReference>
<evidence type="ECO:0000256" key="1">
    <source>
        <dbReference type="ARBA" id="ARBA00022679"/>
    </source>
</evidence>
<dbReference type="RefSeq" id="WP_005981169.1">
    <property type="nucleotide sequence ID" value="NZ_CP028105.1"/>
</dbReference>
<dbReference type="Pfam" id="PF00535">
    <property type="entry name" value="Glycos_transf_2"/>
    <property type="match status" value="1"/>
</dbReference>
<dbReference type="InterPro" id="IPR027791">
    <property type="entry name" value="Galactosyl_T_C"/>
</dbReference>
<dbReference type="PANTHER" id="PTHR22916:SF3">
    <property type="entry name" value="UDP-GLCNAC:BETAGAL BETA-1,3-N-ACETYLGLUCOSAMINYLTRANSFERASE-LIKE PROTEIN 1"/>
    <property type="match status" value="1"/>
</dbReference>
<protein>
    <submittedName>
        <fullName evidence="4">Hyaluronan synthase</fullName>
        <ecNumber evidence="4">2.4.1.212</ecNumber>
    </submittedName>
</protein>
<dbReference type="InterPro" id="IPR001173">
    <property type="entry name" value="Glyco_trans_2-like"/>
</dbReference>
<dbReference type="PANTHER" id="PTHR22916">
    <property type="entry name" value="GLYCOSYLTRANSFERASE"/>
    <property type="match status" value="1"/>
</dbReference>